<feature type="compositionally biased region" description="Low complexity" evidence="5">
    <location>
        <begin position="145"/>
        <end position="155"/>
    </location>
</feature>
<sequence length="166" mass="17983">QAQQKAMLDATAATATVVQEAVSCIETVRSFSGEEEEEGRHSRAVAETLRLMNQMAVEKALFTLIQRVRVAPEGPQEPSLFAPLLTHPPFPSPQALNLAVQVLVLCHGHQQLRQGTITASSLVTFLLYQAKVGRYVQVRPPPTSPSSTSHPIHPSLVPTALPSHLP</sequence>
<dbReference type="InterPro" id="IPR011527">
    <property type="entry name" value="ABC1_TM_dom"/>
</dbReference>
<dbReference type="AlphaFoldDB" id="A0A852KBR6"/>
<keyword evidence="4" id="KW-0472">Membrane</keyword>
<comment type="caution">
    <text evidence="7">The sequence shown here is derived from an EMBL/GenBank/DDBJ whole genome shotgun (WGS) entry which is preliminary data.</text>
</comment>
<comment type="subcellular location">
    <subcellularLocation>
        <location evidence="1">Membrane</location>
        <topology evidence="1">Multi-pass membrane protein</topology>
    </subcellularLocation>
</comment>
<dbReference type="Pfam" id="PF00664">
    <property type="entry name" value="ABC_membrane"/>
    <property type="match status" value="1"/>
</dbReference>
<dbReference type="SUPFAM" id="SSF90123">
    <property type="entry name" value="ABC transporter transmembrane region"/>
    <property type="match status" value="1"/>
</dbReference>
<feature type="region of interest" description="Disordered" evidence="5">
    <location>
        <begin position="139"/>
        <end position="166"/>
    </location>
</feature>
<evidence type="ECO:0000313" key="8">
    <source>
        <dbReference type="Proteomes" id="UP000654395"/>
    </source>
</evidence>
<accession>A0A852KBR6</accession>
<evidence type="ECO:0000259" key="6">
    <source>
        <dbReference type="PROSITE" id="PS50929"/>
    </source>
</evidence>
<evidence type="ECO:0000256" key="3">
    <source>
        <dbReference type="ARBA" id="ARBA00022989"/>
    </source>
</evidence>
<dbReference type="Gene3D" id="1.20.1560.10">
    <property type="entry name" value="ABC transporter type 1, transmembrane domain"/>
    <property type="match status" value="1"/>
</dbReference>
<evidence type="ECO:0000256" key="5">
    <source>
        <dbReference type="SAM" id="MobiDB-lite"/>
    </source>
</evidence>
<proteinExistence type="predicted"/>
<evidence type="ECO:0000313" key="7">
    <source>
        <dbReference type="EMBL" id="NXX74719.1"/>
    </source>
</evidence>
<dbReference type="PANTHER" id="PTHR43394:SF14">
    <property type="entry name" value="TRANSPORTER 2, ATP BINDING CASSETTE SUBFAMILY B"/>
    <property type="match status" value="1"/>
</dbReference>
<evidence type="ECO:0000256" key="1">
    <source>
        <dbReference type="ARBA" id="ARBA00004141"/>
    </source>
</evidence>
<keyword evidence="2" id="KW-0812">Transmembrane</keyword>
<feature type="domain" description="ABC transmembrane type-1" evidence="6">
    <location>
        <begin position="1"/>
        <end position="68"/>
    </location>
</feature>
<keyword evidence="3" id="KW-1133">Transmembrane helix</keyword>
<keyword evidence="8" id="KW-1185">Reference proteome</keyword>
<protein>
    <submittedName>
        <fullName evidence="7">TAP2 protein</fullName>
    </submittedName>
</protein>
<dbReference type="InterPro" id="IPR036640">
    <property type="entry name" value="ABC1_TM_sf"/>
</dbReference>
<feature type="non-terminal residue" evidence="7">
    <location>
        <position position="166"/>
    </location>
</feature>
<dbReference type="PANTHER" id="PTHR43394">
    <property type="entry name" value="ATP-DEPENDENT PERMEASE MDL1, MITOCHONDRIAL"/>
    <property type="match status" value="1"/>
</dbReference>
<dbReference type="EMBL" id="WBNH01001133">
    <property type="protein sequence ID" value="NXX74719.1"/>
    <property type="molecule type" value="Genomic_DNA"/>
</dbReference>
<gene>
    <name evidence="7" type="primary">Tap2</name>
    <name evidence="7" type="ORF">UROIND_R15637</name>
</gene>
<feature type="non-terminal residue" evidence="7">
    <location>
        <position position="1"/>
    </location>
</feature>
<dbReference type="PROSITE" id="PS50929">
    <property type="entry name" value="ABC_TM1F"/>
    <property type="match status" value="1"/>
</dbReference>
<dbReference type="GO" id="GO:0016020">
    <property type="term" value="C:membrane"/>
    <property type="evidence" value="ECO:0007669"/>
    <property type="project" value="UniProtKB-SubCell"/>
</dbReference>
<dbReference type="GO" id="GO:0005524">
    <property type="term" value="F:ATP binding"/>
    <property type="evidence" value="ECO:0007669"/>
    <property type="project" value="InterPro"/>
</dbReference>
<evidence type="ECO:0000256" key="2">
    <source>
        <dbReference type="ARBA" id="ARBA00022692"/>
    </source>
</evidence>
<dbReference type="OrthoDB" id="6500128at2759"/>
<dbReference type="InterPro" id="IPR039421">
    <property type="entry name" value="Type_1_exporter"/>
</dbReference>
<dbReference type="Proteomes" id="UP000654395">
    <property type="component" value="Unassembled WGS sequence"/>
</dbReference>
<organism evidence="7 8">
    <name type="scientific">Urocolius indicus</name>
    <name type="common">Red-faced mousebird</name>
    <name type="synonym">Colius indicus</name>
    <dbReference type="NCBI Taxonomy" id="458196"/>
    <lineage>
        <taxon>Eukaryota</taxon>
        <taxon>Metazoa</taxon>
        <taxon>Chordata</taxon>
        <taxon>Craniata</taxon>
        <taxon>Vertebrata</taxon>
        <taxon>Euteleostomi</taxon>
        <taxon>Archelosauria</taxon>
        <taxon>Archosauria</taxon>
        <taxon>Dinosauria</taxon>
        <taxon>Saurischia</taxon>
        <taxon>Theropoda</taxon>
        <taxon>Coelurosauria</taxon>
        <taxon>Aves</taxon>
        <taxon>Neognathae</taxon>
        <taxon>Neoaves</taxon>
        <taxon>Telluraves</taxon>
        <taxon>Coraciimorphae</taxon>
        <taxon>Coliiformes</taxon>
        <taxon>Coliidae</taxon>
        <taxon>Urocolius</taxon>
    </lineage>
</organism>
<evidence type="ECO:0000256" key="4">
    <source>
        <dbReference type="ARBA" id="ARBA00023136"/>
    </source>
</evidence>
<reference evidence="7" key="1">
    <citation type="submission" date="2020-02" db="EMBL/GenBank/DDBJ databases">
        <title>Bird 10,000 Genomes (B10K) Project - Family phase.</title>
        <authorList>
            <person name="Zhang G."/>
        </authorList>
    </citation>
    <scope>NUCLEOTIDE SEQUENCE</scope>
    <source>
        <strain evidence="7">B10K-DU-030-59</strain>
    </source>
</reference>
<name>A0A852KBR6_UROIN</name>
<dbReference type="GO" id="GO:0015421">
    <property type="term" value="F:ABC-type oligopeptide transporter activity"/>
    <property type="evidence" value="ECO:0007669"/>
    <property type="project" value="TreeGrafter"/>
</dbReference>